<dbReference type="RefSeq" id="WP_245854679.1">
    <property type="nucleotide sequence ID" value="NZ_PDJH01000001.1"/>
</dbReference>
<dbReference type="Gene3D" id="2.40.340.10">
    <property type="entry name" value="MoeA, C-terminal, domain IV"/>
    <property type="match status" value="1"/>
</dbReference>
<dbReference type="SMART" id="SM00852">
    <property type="entry name" value="MoCF_biosynth"/>
    <property type="match status" value="1"/>
</dbReference>
<reference evidence="13 14" key="1">
    <citation type="submission" date="2017-10" db="EMBL/GenBank/DDBJ databases">
        <title>Sequencing the genomes of 1000 actinobacteria strains.</title>
        <authorList>
            <person name="Klenk H.-P."/>
        </authorList>
    </citation>
    <scope>NUCLEOTIDE SEQUENCE [LARGE SCALE GENOMIC DNA]</scope>
    <source>
        <strain evidence="13 14">DSM 21574</strain>
    </source>
</reference>
<evidence type="ECO:0000313" key="13">
    <source>
        <dbReference type="EMBL" id="PFG36772.1"/>
    </source>
</evidence>
<evidence type="ECO:0000259" key="12">
    <source>
        <dbReference type="SMART" id="SM00852"/>
    </source>
</evidence>
<dbReference type="Pfam" id="PF03454">
    <property type="entry name" value="MoeA_C"/>
    <property type="match status" value="1"/>
</dbReference>
<dbReference type="Pfam" id="PF00994">
    <property type="entry name" value="MoCF_biosynth"/>
    <property type="match status" value="1"/>
</dbReference>
<comment type="pathway">
    <text evidence="3 11">Cofactor biosynthesis; molybdopterin biosynthesis.</text>
</comment>
<evidence type="ECO:0000256" key="8">
    <source>
        <dbReference type="ARBA" id="ARBA00022842"/>
    </source>
</evidence>
<dbReference type="InterPro" id="IPR005110">
    <property type="entry name" value="MoeA_linker/N"/>
</dbReference>
<keyword evidence="6 11" id="KW-0808">Transferase</keyword>
<comment type="similarity">
    <text evidence="4 11">Belongs to the MoeA family.</text>
</comment>
<dbReference type="PANTHER" id="PTHR10192">
    <property type="entry name" value="MOLYBDOPTERIN BIOSYNTHESIS PROTEIN"/>
    <property type="match status" value="1"/>
</dbReference>
<dbReference type="NCBIfam" id="NF045515">
    <property type="entry name" value="Glp_gephyrin"/>
    <property type="match status" value="1"/>
</dbReference>
<dbReference type="Gene3D" id="2.170.190.11">
    <property type="entry name" value="Molybdopterin biosynthesis moea protein, domain 3"/>
    <property type="match status" value="1"/>
</dbReference>
<dbReference type="NCBIfam" id="TIGR00177">
    <property type="entry name" value="molyb_syn"/>
    <property type="match status" value="1"/>
</dbReference>
<dbReference type="GO" id="GO:0006777">
    <property type="term" value="P:Mo-molybdopterin cofactor biosynthetic process"/>
    <property type="evidence" value="ECO:0007669"/>
    <property type="project" value="UniProtKB-UniRule"/>
</dbReference>
<dbReference type="Proteomes" id="UP000221394">
    <property type="component" value="Unassembled WGS sequence"/>
</dbReference>
<feature type="domain" description="MoaB/Mog" evidence="12">
    <location>
        <begin position="192"/>
        <end position="333"/>
    </location>
</feature>
<dbReference type="PANTHER" id="PTHR10192:SF5">
    <property type="entry name" value="GEPHYRIN"/>
    <property type="match status" value="1"/>
</dbReference>
<dbReference type="SUPFAM" id="SSF53218">
    <property type="entry name" value="Molybdenum cofactor biosynthesis proteins"/>
    <property type="match status" value="1"/>
</dbReference>
<dbReference type="InterPro" id="IPR038987">
    <property type="entry name" value="MoeA-like"/>
</dbReference>
<keyword evidence="8 11" id="KW-0460">Magnesium</keyword>
<evidence type="ECO:0000256" key="10">
    <source>
        <dbReference type="ARBA" id="ARBA00047317"/>
    </source>
</evidence>
<dbReference type="InterPro" id="IPR005111">
    <property type="entry name" value="MoeA_C_domain_IV"/>
</dbReference>
<dbReference type="InterPro" id="IPR036425">
    <property type="entry name" value="MoaB/Mog-like_dom_sf"/>
</dbReference>
<dbReference type="InterPro" id="IPR036135">
    <property type="entry name" value="MoeA_linker/N_sf"/>
</dbReference>
<dbReference type="GO" id="GO:0046872">
    <property type="term" value="F:metal ion binding"/>
    <property type="evidence" value="ECO:0007669"/>
    <property type="project" value="UniProtKB-UniRule"/>
</dbReference>
<comment type="catalytic activity">
    <reaction evidence="10">
        <text>adenylyl-molybdopterin + molybdate = Mo-molybdopterin + AMP + H(+)</text>
        <dbReference type="Rhea" id="RHEA:35047"/>
        <dbReference type="ChEBI" id="CHEBI:15378"/>
        <dbReference type="ChEBI" id="CHEBI:36264"/>
        <dbReference type="ChEBI" id="CHEBI:62727"/>
        <dbReference type="ChEBI" id="CHEBI:71302"/>
        <dbReference type="ChEBI" id="CHEBI:456215"/>
        <dbReference type="EC" id="2.10.1.1"/>
    </reaction>
</comment>
<comment type="cofactor">
    <cofactor evidence="1 11">
        <name>Mg(2+)</name>
        <dbReference type="ChEBI" id="CHEBI:18420"/>
    </cofactor>
</comment>
<dbReference type="SUPFAM" id="SSF63867">
    <property type="entry name" value="MoeA C-terminal domain-like"/>
    <property type="match status" value="1"/>
</dbReference>
<keyword evidence="5 11" id="KW-0500">Molybdenum</keyword>
<dbReference type="AlphaFoldDB" id="A0A2A9EES4"/>
<dbReference type="UniPathway" id="UPA00344"/>
<evidence type="ECO:0000256" key="11">
    <source>
        <dbReference type="RuleBase" id="RU365090"/>
    </source>
</evidence>
<dbReference type="GO" id="GO:0005829">
    <property type="term" value="C:cytosol"/>
    <property type="evidence" value="ECO:0007669"/>
    <property type="project" value="TreeGrafter"/>
</dbReference>
<dbReference type="CDD" id="cd00887">
    <property type="entry name" value="MoeA"/>
    <property type="match status" value="1"/>
</dbReference>
<organism evidence="13 14">
    <name type="scientific">Flavimobilis soli</name>
    <dbReference type="NCBI Taxonomy" id="442709"/>
    <lineage>
        <taxon>Bacteria</taxon>
        <taxon>Bacillati</taxon>
        <taxon>Actinomycetota</taxon>
        <taxon>Actinomycetes</taxon>
        <taxon>Micrococcales</taxon>
        <taxon>Jonesiaceae</taxon>
        <taxon>Flavimobilis</taxon>
    </lineage>
</organism>
<evidence type="ECO:0000256" key="3">
    <source>
        <dbReference type="ARBA" id="ARBA00005046"/>
    </source>
</evidence>
<keyword evidence="14" id="KW-1185">Reference proteome</keyword>
<dbReference type="Gene3D" id="3.90.105.10">
    <property type="entry name" value="Molybdopterin biosynthesis moea protein, domain 2"/>
    <property type="match status" value="1"/>
</dbReference>
<dbReference type="Gene3D" id="3.40.980.10">
    <property type="entry name" value="MoaB/Mog-like domain"/>
    <property type="match status" value="1"/>
</dbReference>
<dbReference type="Pfam" id="PF03453">
    <property type="entry name" value="MoeA_N"/>
    <property type="match status" value="1"/>
</dbReference>
<dbReference type="EC" id="2.10.1.1" evidence="11"/>
<dbReference type="FunFam" id="3.40.980.10:FF:000004">
    <property type="entry name" value="Molybdopterin molybdenumtransferase"/>
    <property type="match status" value="1"/>
</dbReference>
<dbReference type="FunFam" id="2.170.190.11:FF:000004">
    <property type="entry name" value="Molybdopterin molybdenumtransferase"/>
    <property type="match status" value="1"/>
</dbReference>
<gene>
    <name evidence="13" type="ORF">ATL41_1511</name>
</gene>
<comment type="function">
    <text evidence="2 11">Catalyzes the insertion of molybdate into adenylated molybdopterin with the concomitant release of AMP.</text>
</comment>
<dbReference type="SUPFAM" id="SSF63882">
    <property type="entry name" value="MoeA N-terminal region -like"/>
    <property type="match status" value="1"/>
</dbReference>
<sequence length="416" mass="42152">MPAPLLSVADYVAQVLALADGHERATETVTLDDAPGRVLAADLRARLAVPPFDNSAMDGFAVRRADVLTARAQSPVALEIVADLPAGSTDRPHVGPGQAARIMTGAPLPPGADAVVPVEQTVTGTFTGGGDTVRVEIVAAPSEGAHVRHAADDVSPDDVVITAGTRLTARHTSAAASVGYATLDVVRRPRVHVLSTGAELRAPGEPLAHGQIPDSNSTLLAGLARAAGAEVHRVGAVADDPAALRAALDAAAHADLIVTSGGVSAGAHDVVKELLSAPGPDGAPAVTFTKVAMQPGKPQGHGRVHGTPIVTLPGNPVSVFVSFEVVVRPLLRALLGQTPHAPTRRVAAATGWRSPAGRTQHVPVVVTDDGVRPATAGGSGSHLVASLALAEALAVVPADVVEVRPGDVLTLMEIDR</sequence>
<evidence type="ECO:0000256" key="2">
    <source>
        <dbReference type="ARBA" id="ARBA00002901"/>
    </source>
</evidence>
<accession>A0A2A9EES4</accession>
<keyword evidence="7 11" id="KW-0479">Metal-binding</keyword>
<evidence type="ECO:0000313" key="14">
    <source>
        <dbReference type="Proteomes" id="UP000221394"/>
    </source>
</evidence>
<evidence type="ECO:0000256" key="7">
    <source>
        <dbReference type="ARBA" id="ARBA00022723"/>
    </source>
</evidence>
<dbReference type="InterPro" id="IPR036688">
    <property type="entry name" value="MoeA_C_domain_IV_sf"/>
</dbReference>
<evidence type="ECO:0000256" key="9">
    <source>
        <dbReference type="ARBA" id="ARBA00023150"/>
    </source>
</evidence>
<keyword evidence="9 11" id="KW-0501">Molybdenum cofactor biosynthesis</keyword>
<evidence type="ECO:0000256" key="5">
    <source>
        <dbReference type="ARBA" id="ARBA00022505"/>
    </source>
</evidence>
<protein>
    <recommendedName>
        <fullName evidence="11">Molybdopterin molybdenumtransferase</fullName>
        <ecNumber evidence="11">2.10.1.1</ecNumber>
    </recommendedName>
</protein>
<evidence type="ECO:0000256" key="1">
    <source>
        <dbReference type="ARBA" id="ARBA00001946"/>
    </source>
</evidence>
<comment type="caution">
    <text evidence="13">The sequence shown here is derived from an EMBL/GenBank/DDBJ whole genome shotgun (WGS) entry which is preliminary data.</text>
</comment>
<evidence type="ECO:0000256" key="6">
    <source>
        <dbReference type="ARBA" id="ARBA00022679"/>
    </source>
</evidence>
<dbReference type="EMBL" id="PDJH01000001">
    <property type="protein sequence ID" value="PFG36772.1"/>
    <property type="molecule type" value="Genomic_DNA"/>
</dbReference>
<evidence type="ECO:0000256" key="4">
    <source>
        <dbReference type="ARBA" id="ARBA00010763"/>
    </source>
</evidence>
<dbReference type="InterPro" id="IPR001453">
    <property type="entry name" value="MoaB/Mog_dom"/>
</dbReference>
<dbReference type="GO" id="GO:0061599">
    <property type="term" value="F:molybdopterin molybdotransferase activity"/>
    <property type="evidence" value="ECO:0007669"/>
    <property type="project" value="UniProtKB-UniRule"/>
</dbReference>
<proteinExistence type="inferred from homology"/>
<name>A0A2A9EES4_9MICO</name>